<sequence>MILKLIHFFVLLCYVNILAYEVGVNAHTHEGILNGESILEFVLDDVLDIPISKTSEDVTIPYDEYRSMSHQSYLIPLFVFLITISFAIASVMEQPKHPKYDGKKRQIFPGYYAFLYRYKPF</sequence>
<reference evidence="1 2" key="1">
    <citation type="submission" date="2017-04" db="EMBL/GenBank/DDBJ databases">
        <authorList>
            <person name="Afonso C.L."/>
            <person name="Miller P.J."/>
            <person name="Scott M.A."/>
            <person name="Spackman E."/>
            <person name="Goraichik I."/>
            <person name="Dimitrov K.M."/>
            <person name="Suarez D.L."/>
            <person name="Swayne D.E."/>
        </authorList>
    </citation>
    <scope>NUCLEOTIDE SEQUENCE [LARGE SCALE GENOMIC DNA]</scope>
    <source>
        <strain evidence="1 2">DSM 22418</strain>
    </source>
</reference>
<protein>
    <submittedName>
        <fullName evidence="1">Uncharacterized protein</fullName>
    </submittedName>
</protein>
<accession>A0A1X7L7W2</accession>
<dbReference type="STRING" id="561061.SAMN05660862_3722"/>
<proteinExistence type="predicted"/>
<organism evidence="1 2">
    <name type="scientific">Sphingobacterium psychroaquaticum</name>
    <dbReference type="NCBI Taxonomy" id="561061"/>
    <lineage>
        <taxon>Bacteria</taxon>
        <taxon>Pseudomonadati</taxon>
        <taxon>Bacteroidota</taxon>
        <taxon>Sphingobacteriia</taxon>
        <taxon>Sphingobacteriales</taxon>
        <taxon>Sphingobacteriaceae</taxon>
        <taxon>Sphingobacterium</taxon>
    </lineage>
</organism>
<evidence type="ECO:0000313" key="2">
    <source>
        <dbReference type="Proteomes" id="UP000192980"/>
    </source>
</evidence>
<dbReference type="AlphaFoldDB" id="A0A1X7L7W2"/>
<dbReference type="OrthoDB" id="799646at2"/>
<dbReference type="RefSeq" id="WP_085474403.1">
    <property type="nucleotide sequence ID" value="NZ_CP038029.1"/>
</dbReference>
<dbReference type="EMBL" id="FXAU01000008">
    <property type="protein sequence ID" value="SMG49938.1"/>
    <property type="molecule type" value="Genomic_DNA"/>
</dbReference>
<gene>
    <name evidence="1" type="ORF">SAMN05660862_3722</name>
</gene>
<name>A0A1X7L7W2_9SPHI</name>
<evidence type="ECO:0000313" key="1">
    <source>
        <dbReference type="EMBL" id="SMG49938.1"/>
    </source>
</evidence>
<keyword evidence="2" id="KW-1185">Reference proteome</keyword>
<dbReference type="Proteomes" id="UP000192980">
    <property type="component" value="Unassembled WGS sequence"/>
</dbReference>